<name>A0A7C1NL01_UNCW3</name>
<accession>A0A7C1NL01</accession>
<dbReference type="AlphaFoldDB" id="A0A7C1NL01"/>
<evidence type="ECO:0000259" key="4">
    <source>
        <dbReference type="Pfam" id="PF13579"/>
    </source>
</evidence>
<evidence type="ECO:0000259" key="3">
    <source>
        <dbReference type="Pfam" id="PF00534"/>
    </source>
</evidence>
<gene>
    <name evidence="5" type="ORF">ENP94_01930</name>
</gene>
<dbReference type="GO" id="GO:0016757">
    <property type="term" value="F:glycosyltransferase activity"/>
    <property type="evidence" value="ECO:0007669"/>
    <property type="project" value="UniProtKB-KW"/>
</dbReference>
<dbReference type="CDD" id="cd03794">
    <property type="entry name" value="GT4_WbuB-like"/>
    <property type="match status" value="1"/>
</dbReference>
<dbReference type="Pfam" id="PF00534">
    <property type="entry name" value="Glycos_transf_1"/>
    <property type="match status" value="1"/>
</dbReference>
<feature type="domain" description="Glycosyltransferase subfamily 4-like N-terminal" evidence="4">
    <location>
        <begin position="24"/>
        <end position="168"/>
    </location>
</feature>
<organism evidence="5">
    <name type="scientific">candidate division WOR-3 bacterium</name>
    <dbReference type="NCBI Taxonomy" id="2052148"/>
    <lineage>
        <taxon>Bacteria</taxon>
        <taxon>Bacteria division WOR-3</taxon>
    </lineage>
</organism>
<dbReference type="EMBL" id="DSLG01000002">
    <property type="protein sequence ID" value="HEA86753.1"/>
    <property type="molecule type" value="Genomic_DNA"/>
</dbReference>
<dbReference type="PANTHER" id="PTHR12526">
    <property type="entry name" value="GLYCOSYLTRANSFERASE"/>
    <property type="match status" value="1"/>
</dbReference>
<feature type="domain" description="Glycosyl transferase family 1" evidence="3">
    <location>
        <begin position="190"/>
        <end position="358"/>
    </location>
</feature>
<proteinExistence type="predicted"/>
<dbReference type="InterPro" id="IPR001296">
    <property type="entry name" value="Glyco_trans_1"/>
</dbReference>
<evidence type="ECO:0000313" key="5">
    <source>
        <dbReference type="EMBL" id="HEA86753.1"/>
    </source>
</evidence>
<keyword evidence="1" id="KW-0328">Glycosyltransferase</keyword>
<dbReference type="PANTHER" id="PTHR12526:SF629">
    <property type="entry name" value="TEICHURONIC ACID BIOSYNTHESIS GLYCOSYLTRANSFERASE TUAH-RELATED"/>
    <property type="match status" value="1"/>
</dbReference>
<sequence>MTAIKHVCLLTSSYPADYSRFLDREAQSLFQAGFKVTVIGLGNKYNTHIFYSRGIKVIAVPERWQIKKIRTLREIARLAWQENADVYHCIDPWCLAVGLHIKTYRPRIKVVYESSEWFPRQYLDRTDLPVFIRILGWLLISYLEYQAVRKADAIIETNRLRALRFRRRKAVVNIVPNYAPLVSYQKHKTTRNPWFVYTGLICRPRGFDRLLIALEKVKRRFPEVKLIVRGEFDPRDDIEQWVVSYIKNNNLENNIKFIERVDSYEQVFELLKTALCGVILLQPGRGNDWTNQPSKLFEFMVAGLAIVASNFPEIARIINDAECGWLIDPTRPEEIARMMEQILSEPDAAIERGEAGRKAAESRYNWNTAEKVLLSIYGAKQNLTVL</sequence>
<evidence type="ECO:0000256" key="1">
    <source>
        <dbReference type="ARBA" id="ARBA00022676"/>
    </source>
</evidence>
<evidence type="ECO:0000256" key="2">
    <source>
        <dbReference type="ARBA" id="ARBA00022679"/>
    </source>
</evidence>
<keyword evidence="2 5" id="KW-0808">Transferase</keyword>
<dbReference type="Pfam" id="PF13579">
    <property type="entry name" value="Glyco_trans_4_4"/>
    <property type="match status" value="1"/>
</dbReference>
<dbReference type="InterPro" id="IPR028098">
    <property type="entry name" value="Glyco_trans_4-like_N"/>
</dbReference>
<dbReference type="SUPFAM" id="SSF53756">
    <property type="entry name" value="UDP-Glycosyltransferase/glycogen phosphorylase"/>
    <property type="match status" value="1"/>
</dbReference>
<reference evidence="5" key="1">
    <citation type="journal article" date="2020" name="mSystems">
        <title>Genome- and Community-Level Interaction Insights into Carbon Utilization and Element Cycling Functions of Hydrothermarchaeota in Hydrothermal Sediment.</title>
        <authorList>
            <person name="Zhou Z."/>
            <person name="Liu Y."/>
            <person name="Xu W."/>
            <person name="Pan J."/>
            <person name="Luo Z.H."/>
            <person name="Li M."/>
        </authorList>
    </citation>
    <scope>NUCLEOTIDE SEQUENCE [LARGE SCALE GENOMIC DNA]</scope>
    <source>
        <strain evidence="5">SpSt-265</strain>
    </source>
</reference>
<protein>
    <submittedName>
        <fullName evidence="5">Glycosyltransferase</fullName>
    </submittedName>
</protein>
<comment type="caution">
    <text evidence="5">The sequence shown here is derived from an EMBL/GenBank/DDBJ whole genome shotgun (WGS) entry which is preliminary data.</text>
</comment>
<dbReference type="Gene3D" id="3.40.50.2000">
    <property type="entry name" value="Glycogen Phosphorylase B"/>
    <property type="match status" value="2"/>
</dbReference>